<comment type="caution">
    <text evidence="1">The sequence shown here is derived from an EMBL/GenBank/DDBJ whole genome shotgun (WGS) entry which is preliminary data.</text>
</comment>
<sequence>MLEKSDYTAIPQGLNETEVVRSKASIKAHKRQQYLLYIVGIWAVITTILATYSFSVNSQSIKETLKSCSLKDQQDNYADLNSLSKRSAFRQRKRNLIFMVSDGMGPASLSLTRSYRQFTQNLPIDDILTLDKNLVGSHRTRSSNSLVTDSAAGATAFACGIKTYNNGVSIHPDTKAPCGNVLEAAKKAGYTTGMVVTTEITDATPAAFSSHVKKRYDKDIIAQQQLGDYPLERVVDLMIGGGRCNFLPKSKGGCRNDELDLVEKAKSDGWTYFDDLTGFKSLQSGENVTLPLLGLLASTDIPYEIDRNSSVHPSLEDTTKTALRALALASEDNDQGFFVLIEGSRIDHAGHSNDPAAQVREVLAYDRAFQAAIDFANESDTETIIISTSDHETGGLSVAKQLDPEIYPPQLWIPEVLANITHSGEYLAKTLKNFNGTAEALNTFVTKNILLEGLGVKNITQTQVDDLTKNKEDAIETIVQIMGNNAQIGWATHGHSAVDVNVYAYAKNSYVMDNIIKSRLVGNHENTDIGLFMADYLDVDLKEISKELAKTPFKTSSGLYDNK</sequence>
<dbReference type="Proteomes" id="UP000744676">
    <property type="component" value="Unassembled WGS sequence"/>
</dbReference>
<evidence type="ECO:0000313" key="1">
    <source>
        <dbReference type="EMBL" id="KAF5096520.1"/>
    </source>
</evidence>
<dbReference type="EMBL" id="QVQA01000087">
    <property type="protein sequence ID" value="KAF5096520.1"/>
    <property type="molecule type" value="Genomic_DNA"/>
</dbReference>
<organism evidence="1 2">
    <name type="scientific">Geotrichum galactomycetum</name>
    <dbReference type="NCBI Taxonomy" id="27317"/>
    <lineage>
        <taxon>Eukaryota</taxon>
        <taxon>Fungi</taxon>
        <taxon>Dikarya</taxon>
        <taxon>Ascomycota</taxon>
        <taxon>Saccharomycotina</taxon>
        <taxon>Dipodascomycetes</taxon>
        <taxon>Dipodascales</taxon>
        <taxon>Dipodascaceae</taxon>
        <taxon>Geotrichum</taxon>
    </lineage>
</organism>
<name>A0ACB6V378_9ASCO</name>
<accession>A0ACB6V378</accession>
<protein>
    <submittedName>
        <fullName evidence="1">Uncharacterized protein</fullName>
    </submittedName>
</protein>
<proteinExistence type="predicted"/>
<gene>
    <name evidence="1" type="ORF">D0Z00_002761</name>
</gene>
<keyword evidence="2" id="KW-1185">Reference proteome</keyword>
<reference evidence="1 2" key="1">
    <citation type="journal article" date="2020" name="Front. Microbiol.">
        <title>Phenotypic and Genetic Characterization of the Cheese Ripening Yeast Geotrichum candidum.</title>
        <authorList>
            <person name="Perkins V."/>
            <person name="Vignola S."/>
            <person name="Lessard M.H."/>
            <person name="Plante P.L."/>
            <person name="Corbeil J."/>
            <person name="Dugat-Bony E."/>
            <person name="Frenette M."/>
            <person name="Labrie S."/>
        </authorList>
    </citation>
    <scope>NUCLEOTIDE SEQUENCE [LARGE SCALE GENOMIC DNA]</scope>
    <source>
        <strain evidence="1 2">LMA-1147</strain>
    </source>
</reference>
<evidence type="ECO:0000313" key="2">
    <source>
        <dbReference type="Proteomes" id="UP000744676"/>
    </source>
</evidence>